<dbReference type="STRING" id="1234409.C683_0254"/>
<keyword evidence="2" id="KW-1185">Reference proteome</keyword>
<dbReference type="AlphaFoldDB" id="K8Z9Q7"/>
<proteinExistence type="predicted"/>
<comment type="caution">
    <text evidence="1">The sequence shown here is derived from an EMBL/GenBank/DDBJ whole genome shotgun (WGS) entry which is preliminary data.</text>
</comment>
<dbReference type="EMBL" id="AMYT01000008">
    <property type="protein sequence ID" value="EKU27789.1"/>
    <property type="molecule type" value="Genomic_DNA"/>
</dbReference>
<organism evidence="1 2">
    <name type="scientific">Catellicoccus marimammalium M35/04/3</name>
    <dbReference type="NCBI Taxonomy" id="1234409"/>
    <lineage>
        <taxon>Bacteria</taxon>
        <taxon>Bacillati</taxon>
        <taxon>Bacillota</taxon>
        <taxon>Bacilli</taxon>
        <taxon>Lactobacillales</taxon>
        <taxon>Enterococcaceae</taxon>
        <taxon>Catellicoccus</taxon>
    </lineage>
</organism>
<sequence>MKLISYQQVPSFLQKQSKNKMQCEMIVASFKRDRKIQIHKDNETYTLLTDGYEHEAYPELSEKEMYKLLKKKMKLEFPRSHKLYVDIHDA</sequence>
<evidence type="ECO:0000313" key="1">
    <source>
        <dbReference type="EMBL" id="EKU27789.1"/>
    </source>
</evidence>
<name>K8Z9Q7_9ENTE</name>
<dbReference type="RefSeq" id="WP_009488528.1">
    <property type="nucleotide sequence ID" value="NZ_AMYT01000008.1"/>
</dbReference>
<protein>
    <submittedName>
        <fullName evidence="1">Uncharacterized protein</fullName>
    </submittedName>
</protein>
<reference evidence="1 2" key="1">
    <citation type="journal article" date="2013" name="Genome Announc.">
        <title>Draft Genome Sequence of Catellicoccus marimammalium, a Novel Species Commonly Found in Gull Feces.</title>
        <authorList>
            <person name="Weigand M.R."/>
            <person name="Ryu H."/>
            <person name="Bozcek L."/>
            <person name="Konstantinidis K.T."/>
            <person name="Santo Domingo J.W."/>
        </authorList>
    </citation>
    <scope>NUCLEOTIDE SEQUENCE [LARGE SCALE GENOMIC DNA]</scope>
    <source>
        <strain evidence="1 2">M35/04/3</strain>
    </source>
</reference>
<gene>
    <name evidence="1" type="ORF">C683_0254</name>
</gene>
<dbReference type="Proteomes" id="UP000016057">
    <property type="component" value="Unassembled WGS sequence"/>
</dbReference>
<evidence type="ECO:0000313" key="2">
    <source>
        <dbReference type="Proteomes" id="UP000016057"/>
    </source>
</evidence>
<dbReference type="PATRIC" id="fig|1234409.3.peg.225"/>
<accession>K8Z9Q7</accession>
<dbReference type="eggNOG" id="ENOG50309KS">
    <property type="taxonomic scope" value="Bacteria"/>
</dbReference>